<organism evidence="1 2">
    <name type="scientific">Nannochloropsis gaditana</name>
    <dbReference type="NCBI Taxonomy" id="72520"/>
    <lineage>
        <taxon>Eukaryota</taxon>
        <taxon>Sar</taxon>
        <taxon>Stramenopiles</taxon>
        <taxon>Ochrophyta</taxon>
        <taxon>Eustigmatophyceae</taxon>
        <taxon>Eustigmatales</taxon>
        <taxon>Monodopsidaceae</taxon>
        <taxon>Nannochloropsis</taxon>
    </lineage>
</organism>
<proteinExistence type="predicted"/>
<sequence length="121" mass="13833">MIKSQSAYAPRTHVPILYRGSGGVKRSIAFLFMPFNARGFFTAKYTHAKVHSIKRTASMACFGCGQWKCIFSTPHLLLTALLSCRRWTWAISSTRLSKRNPSDWIYEERGYPESCKDTLYA</sequence>
<evidence type="ECO:0000313" key="1">
    <source>
        <dbReference type="EMBL" id="EWM24436.1"/>
    </source>
</evidence>
<name>W7TV20_9STRA</name>
<evidence type="ECO:0000313" key="2">
    <source>
        <dbReference type="Proteomes" id="UP000019335"/>
    </source>
</evidence>
<gene>
    <name evidence="1" type="ORF">Naga_101033g2</name>
</gene>
<protein>
    <submittedName>
        <fullName evidence="1">Uncharacterized protein</fullName>
    </submittedName>
</protein>
<reference evidence="1 2" key="1">
    <citation type="journal article" date="2014" name="Mol. Plant">
        <title>Chromosome Scale Genome Assembly and Transcriptome Profiling of Nannochloropsis gaditana in Nitrogen Depletion.</title>
        <authorList>
            <person name="Corteggiani Carpinelli E."/>
            <person name="Telatin A."/>
            <person name="Vitulo N."/>
            <person name="Forcato C."/>
            <person name="D'Angelo M."/>
            <person name="Schiavon R."/>
            <person name="Vezzi A."/>
            <person name="Giacometti G.M."/>
            <person name="Morosinotto T."/>
            <person name="Valle G."/>
        </authorList>
    </citation>
    <scope>NUCLEOTIDE SEQUENCE [LARGE SCALE GENOMIC DNA]</scope>
    <source>
        <strain evidence="1 2">B-31</strain>
    </source>
</reference>
<accession>W7TV20</accession>
<keyword evidence="2" id="KW-1185">Reference proteome</keyword>
<dbReference type="AlphaFoldDB" id="W7TV20"/>
<dbReference type="Proteomes" id="UP000019335">
    <property type="component" value="Chromosome 14"/>
</dbReference>
<dbReference type="EMBL" id="AZIL01001254">
    <property type="protein sequence ID" value="EWM24436.1"/>
    <property type="molecule type" value="Genomic_DNA"/>
</dbReference>
<comment type="caution">
    <text evidence="1">The sequence shown here is derived from an EMBL/GenBank/DDBJ whole genome shotgun (WGS) entry which is preliminary data.</text>
</comment>